<name>A0ABM7VDZ9_9BACT</name>
<gene>
    <name evidence="1" type="ORF">PEPS_14650</name>
</gene>
<reference evidence="1 2" key="1">
    <citation type="submission" date="2021-12" db="EMBL/GenBank/DDBJ databases">
        <title>Genome sequencing of bacteria with rrn-lacking chromosome and rrn-plasmid.</title>
        <authorList>
            <person name="Anda M."/>
            <person name="Iwasaki W."/>
        </authorList>
    </citation>
    <scope>NUCLEOTIDE SEQUENCE [LARGE SCALE GENOMIC DNA]</scope>
    <source>
        <strain evidence="1 2">NBRC 101262</strain>
    </source>
</reference>
<dbReference type="RefSeq" id="WP_338396642.1">
    <property type="nucleotide sequence ID" value="NZ_AP025292.1"/>
</dbReference>
<dbReference type="Pfam" id="PF26421">
    <property type="entry name" value="Avidin_like"/>
    <property type="match status" value="1"/>
</dbReference>
<accession>A0ABM7VDZ9</accession>
<dbReference type="InterPro" id="IPR058595">
    <property type="entry name" value="Avidin-like"/>
</dbReference>
<sequence>MNYDQKFFRVSSNANNGEITTDTIFKYNQLGDILMGEYSGGMINRGQLIGKVDADGNINMRYQQINTKGELMTGECQSRPELLPNGKIRLHEKWQWTSGDYSSGTSILEEI</sequence>
<protein>
    <recommendedName>
        <fullName evidence="3">N-acetylglutamate synthase</fullName>
    </recommendedName>
</protein>
<proteinExistence type="predicted"/>
<keyword evidence="2" id="KW-1185">Reference proteome</keyword>
<evidence type="ECO:0000313" key="2">
    <source>
        <dbReference type="Proteomes" id="UP001354989"/>
    </source>
</evidence>
<dbReference type="EMBL" id="AP025292">
    <property type="protein sequence ID" value="BDC99184.1"/>
    <property type="molecule type" value="Genomic_DNA"/>
</dbReference>
<evidence type="ECO:0008006" key="3">
    <source>
        <dbReference type="Google" id="ProtNLM"/>
    </source>
</evidence>
<organism evidence="1 2">
    <name type="scientific">Persicobacter psychrovividus</name>
    <dbReference type="NCBI Taxonomy" id="387638"/>
    <lineage>
        <taxon>Bacteria</taxon>
        <taxon>Pseudomonadati</taxon>
        <taxon>Bacteroidota</taxon>
        <taxon>Cytophagia</taxon>
        <taxon>Cytophagales</taxon>
        <taxon>Persicobacteraceae</taxon>
        <taxon>Persicobacter</taxon>
    </lineage>
</organism>
<dbReference type="Proteomes" id="UP001354989">
    <property type="component" value="Chromosome"/>
</dbReference>
<evidence type="ECO:0000313" key="1">
    <source>
        <dbReference type="EMBL" id="BDC99184.1"/>
    </source>
</evidence>